<dbReference type="InterPro" id="IPR029063">
    <property type="entry name" value="SAM-dependent_MTases_sf"/>
</dbReference>
<sequence>MKTVMSLQEQLVEFVQAFNELAPEQHTIKHDIELEKVMDDYATFVTNKANEEEWHRMMKDPSHTFTQLVEEARVKSARCVTIMEKYRAWKLLEGQEGKTDYFQNIESCIEEEFGSFHVTADSKVLLVGSGSFPMTPLLIAKRTGAKVMGIDIDEEAIEIGRRVVHQLGKDLPIQLEKVVIEEIPGIHEITHVIFSSTVNGKYDLLDQLHTLTNDDVVVAMRYGNELKSLFNYPMQQVNERKWKMVDTVLRPHQVFDIALYKKA</sequence>
<evidence type="ECO:0000313" key="4">
    <source>
        <dbReference type="Proteomes" id="UP000809829"/>
    </source>
</evidence>
<evidence type="ECO:0000256" key="2">
    <source>
        <dbReference type="ARBA" id="ARBA00022691"/>
    </source>
</evidence>
<gene>
    <name evidence="3" type="ORF">JOC83_001199</name>
</gene>
<dbReference type="GO" id="GO:0008168">
    <property type="term" value="F:methyltransferase activity"/>
    <property type="evidence" value="ECO:0007669"/>
    <property type="project" value="UniProtKB-KW"/>
</dbReference>
<comment type="caution">
    <text evidence="3">The sequence shown here is derived from an EMBL/GenBank/DDBJ whole genome shotgun (WGS) entry which is preliminary data.</text>
</comment>
<organism evidence="3 4">
    <name type="scientific">Priestia iocasae</name>
    <dbReference type="NCBI Taxonomy" id="2291674"/>
    <lineage>
        <taxon>Bacteria</taxon>
        <taxon>Bacillati</taxon>
        <taxon>Bacillota</taxon>
        <taxon>Bacilli</taxon>
        <taxon>Bacillales</taxon>
        <taxon>Bacillaceae</taxon>
        <taxon>Priestia</taxon>
    </lineage>
</organism>
<dbReference type="Gene3D" id="3.40.50.150">
    <property type="entry name" value="Vaccinia Virus protein VP39"/>
    <property type="match status" value="1"/>
</dbReference>
<proteinExistence type="predicted"/>
<dbReference type="PANTHER" id="PTHR32266">
    <property type="entry name" value="NICOTIANAMINE SYNTHASE 3"/>
    <property type="match status" value="1"/>
</dbReference>
<keyword evidence="4" id="KW-1185">Reference proteome</keyword>
<evidence type="ECO:0000313" key="3">
    <source>
        <dbReference type="EMBL" id="MBM7702365.1"/>
    </source>
</evidence>
<dbReference type="GO" id="GO:0005840">
    <property type="term" value="C:ribosome"/>
    <property type="evidence" value="ECO:0007669"/>
    <property type="project" value="UniProtKB-KW"/>
</dbReference>
<keyword evidence="3" id="KW-0689">Ribosomal protein</keyword>
<dbReference type="RefSeq" id="WP_205185252.1">
    <property type="nucleotide sequence ID" value="NZ_JAFBFC010000002.1"/>
</dbReference>
<keyword evidence="3" id="KW-0489">Methyltransferase</keyword>
<dbReference type="GO" id="GO:0032259">
    <property type="term" value="P:methylation"/>
    <property type="evidence" value="ECO:0007669"/>
    <property type="project" value="UniProtKB-KW"/>
</dbReference>
<keyword evidence="2" id="KW-0949">S-adenosyl-L-methionine</keyword>
<dbReference type="EMBL" id="JAFBFC010000002">
    <property type="protein sequence ID" value="MBM7702365.1"/>
    <property type="molecule type" value="Genomic_DNA"/>
</dbReference>
<name>A0ABS2QSJ9_9BACI</name>
<accession>A0ABS2QSJ9</accession>
<dbReference type="SUPFAM" id="SSF53335">
    <property type="entry name" value="S-adenosyl-L-methionine-dependent methyltransferases"/>
    <property type="match status" value="1"/>
</dbReference>
<dbReference type="InterPro" id="IPR004298">
    <property type="entry name" value="Nicotian_synth"/>
</dbReference>
<reference evidence="3 4" key="1">
    <citation type="submission" date="2021-01" db="EMBL/GenBank/DDBJ databases">
        <title>Genomic Encyclopedia of Type Strains, Phase IV (KMG-IV): sequencing the most valuable type-strain genomes for metagenomic binning, comparative biology and taxonomic classification.</title>
        <authorList>
            <person name="Goeker M."/>
        </authorList>
    </citation>
    <scope>NUCLEOTIDE SEQUENCE [LARGE SCALE GENOMIC DNA]</scope>
    <source>
        <strain evidence="3 4">DSM 104297</strain>
    </source>
</reference>
<dbReference type="Proteomes" id="UP000809829">
    <property type="component" value="Unassembled WGS sequence"/>
</dbReference>
<keyword evidence="1" id="KW-0808">Transferase</keyword>
<protein>
    <submittedName>
        <fullName evidence="3">Ribosomal protein L11 methylase PrmA</fullName>
    </submittedName>
</protein>
<dbReference type="PANTHER" id="PTHR32266:SF12">
    <property type="entry name" value="NICOTIANAMINE SYNTHASE 3"/>
    <property type="match status" value="1"/>
</dbReference>
<keyword evidence="3" id="KW-0687">Ribonucleoprotein</keyword>
<evidence type="ECO:0000256" key="1">
    <source>
        <dbReference type="ARBA" id="ARBA00022679"/>
    </source>
</evidence>